<evidence type="ECO:0000313" key="1">
    <source>
        <dbReference type="EMBL" id="OBZ77679.1"/>
    </source>
</evidence>
<dbReference type="Proteomes" id="UP000092993">
    <property type="component" value="Unassembled WGS sequence"/>
</dbReference>
<proteinExistence type="predicted"/>
<dbReference type="AlphaFoldDB" id="A0A1C7MMJ5"/>
<organism evidence="1 2">
    <name type="scientific">Grifola frondosa</name>
    <name type="common">Maitake</name>
    <name type="synonym">Polyporus frondosus</name>
    <dbReference type="NCBI Taxonomy" id="5627"/>
    <lineage>
        <taxon>Eukaryota</taxon>
        <taxon>Fungi</taxon>
        <taxon>Dikarya</taxon>
        <taxon>Basidiomycota</taxon>
        <taxon>Agaricomycotina</taxon>
        <taxon>Agaricomycetes</taxon>
        <taxon>Polyporales</taxon>
        <taxon>Grifolaceae</taxon>
        <taxon>Grifola</taxon>
    </lineage>
</organism>
<protein>
    <submittedName>
        <fullName evidence="1">Uncharacterized protein</fullName>
    </submittedName>
</protein>
<comment type="caution">
    <text evidence="1">The sequence shown here is derived from an EMBL/GenBank/DDBJ whole genome shotgun (WGS) entry which is preliminary data.</text>
</comment>
<reference evidence="1 2" key="1">
    <citation type="submission" date="2016-03" db="EMBL/GenBank/DDBJ databases">
        <title>Whole genome sequencing of Grifola frondosa 9006-11.</title>
        <authorList>
            <person name="Min B."/>
            <person name="Park H."/>
            <person name="Kim J.-G."/>
            <person name="Cho H."/>
            <person name="Oh Y.-L."/>
            <person name="Kong W.-S."/>
            <person name="Choi I.-G."/>
        </authorList>
    </citation>
    <scope>NUCLEOTIDE SEQUENCE [LARGE SCALE GENOMIC DNA]</scope>
    <source>
        <strain evidence="1 2">9006-11</strain>
    </source>
</reference>
<accession>A0A1C7MMJ5</accession>
<sequence>MAKSTEASPSPYIAPEYCLGHDSVASTSGNTLEYFLFFKRKSNVAVPQRRSFRKKALFYWCRSSLLFKLSKSLIRTNAAGTDTVTTSVS</sequence>
<evidence type="ECO:0000313" key="2">
    <source>
        <dbReference type="Proteomes" id="UP000092993"/>
    </source>
</evidence>
<keyword evidence="2" id="KW-1185">Reference proteome</keyword>
<dbReference type="EMBL" id="LUGG01000002">
    <property type="protein sequence ID" value="OBZ77679.1"/>
    <property type="molecule type" value="Genomic_DNA"/>
</dbReference>
<gene>
    <name evidence="1" type="ORF">A0H81_02255</name>
</gene>
<name>A0A1C7MMJ5_GRIFR</name>